<evidence type="ECO:0000256" key="5">
    <source>
        <dbReference type="ARBA" id="ARBA00022741"/>
    </source>
</evidence>
<dbReference type="InterPro" id="IPR002646">
    <property type="entry name" value="PolA_pol_head_dom"/>
</dbReference>
<evidence type="ECO:0000256" key="3">
    <source>
        <dbReference type="ARBA" id="ARBA00022695"/>
    </source>
</evidence>
<evidence type="ECO:0000313" key="11">
    <source>
        <dbReference type="EMBL" id="ADE57778.1"/>
    </source>
</evidence>
<keyword evidence="1 9" id="KW-0808">Transferase</keyword>
<evidence type="ECO:0000259" key="10">
    <source>
        <dbReference type="Pfam" id="PF01743"/>
    </source>
</evidence>
<name>D5EGU6_AMICL</name>
<dbReference type="Pfam" id="PF01743">
    <property type="entry name" value="PolyA_pol"/>
    <property type="match status" value="1"/>
</dbReference>
<keyword evidence="6" id="KW-0067">ATP-binding</keyword>
<dbReference type="GO" id="GO:0008033">
    <property type="term" value="P:tRNA processing"/>
    <property type="evidence" value="ECO:0007669"/>
    <property type="project" value="UniProtKB-KW"/>
</dbReference>
<dbReference type="GO" id="GO:0005524">
    <property type="term" value="F:ATP binding"/>
    <property type="evidence" value="ECO:0007669"/>
    <property type="project" value="UniProtKB-KW"/>
</dbReference>
<dbReference type="GO" id="GO:0016779">
    <property type="term" value="F:nucleotidyltransferase activity"/>
    <property type="evidence" value="ECO:0007669"/>
    <property type="project" value="UniProtKB-KW"/>
</dbReference>
<evidence type="ECO:0000256" key="2">
    <source>
        <dbReference type="ARBA" id="ARBA00022694"/>
    </source>
</evidence>
<dbReference type="CDD" id="cd05398">
    <property type="entry name" value="NT_ClassII-CCAase"/>
    <property type="match status" value="1"/>
</dbReference>
<evidence type="ECO:0000256" key="6">
    <source>
        <dbReference type="ARBA" id="ARBA00022840"/>
    </source>
</evidence>
<proteinExistence type="inferred from homology"/>
<comment type="similarity">
    <text evidence="9">Belongs to the tRNA nucleotidyltransferase/poly(A) polymerase family.</text>
</comment>
<dbReference type="SUPFAM" id="SSF81301">
    <property type="entry name" value="Nucleotidyltransferase"/>
    <property type="match status" value="1"/>
</dbReference>
<sequence>MSLFNALELLRFFEKEGIKAWVVGGAVRDYLLGRQSVSDVDLAVSGGEKEIQRVFPGAVIVGKAQKRTAVISFNREAFDVFPLRNKPVEEDLARRDFTVNAMALDSRGHIYDPFDGFSDLRKGILRFNGNPLHRLKDDPIRALRLCRFASTHGLRIDGDSSLAVENFASHITGVSQERIGHEVARAFDGDGFLFFRFVRSHGLMAVFFPFLEKLWGQRLEAGSVYEGDCLLHSFLSLQSAQEQRRDKSVQVAALFQHLNYDFVNELFVSWSWPSASREEIVVLIKNLPLFLEPLPLDRAIAVYDSLGEDIVRKLFDLSHAFLSSSGKPTDVWRDNLLTYNRVVLRLKCIDFLPDGKELKRVLGIEEGPLVGLLKTGLRQAAAKGEIESREDVNKWLWENAPDKA</sequence>
<evidence type="ECO:0000256" key="1">
    <source>
        <dbReference type="ARBA" id="ARBA00022679"/>
    </source>
</evidence>
<dbReference type="Gene3D" id="3.30.460.10">
    <property type="entry name" value="Beta Polymerase, domain 2"/>
    <property type="match status" value="1"/>
</dbReference>
<dbReference type="PANTHER" id="PTHR47545">
    <property type="entry name" value="MULTIFUNCTIONAL CCA PROTEIN"/>
    <property type="match status" value="1"/>
</dbReference>
<keyword evidence="4" id="KW-0479">Metal-binding</keyword>
<gene>
    <name evidence="11" type="ordered locus">Amico_1662</name>
</gene>
<dbReference type="InterPro" id="IPR043519">
    <property type="entry name" value="NT_sf"/>
</dbReference>
<dbReference type="Gene3D" id="1.10.3090.10">
    <property type="entry name" value="cca-adding enzyme, domain 2"/>
    <property type="match status" value="1"/>
</dbReference>
<dbReference type="EMBL" id="CP001997">
    <property type="protein sequence ID" value="ADE57778.1"/>
    <property type="molecule type" value="Genomic_DNA"/>
</dbReference>
<accession>D5EGU6</accession>
<dbReference type="HOGENOM" id="CLU_015961_3_1_0"/>
<protein>
    <submittedName>
        <fullName evidence="11">Polynucleotide adenylyltransferase region</fullName>
    </submittedName>
</protein>
<evidence type="ECO:0000256" key="7">
    <source>
        <dbReference type="ARBA" id="ARBA00022842"/>
    </source>
</evidence>
<evidence type="ECO:0000313" key="12">
    <source>
        <dbReference type="Proteomes" id="UP000002366"/>
    </source>
</evidence>
<keyword evidence="7" id="KW-0460">Magnesium</keyword>
<evidence type="ECO:0000256" key="8">
    <source>
        <dbReference type="ARBA" id="ARBA00022884"/>
    </source>
</evidence>
<dbReference type="PANTHER" id="PTHR47545:SF1">
    <property type="entry name" value="MULTIFUNCTIONAL CCA PROTEIN"/>
    <property type="match status" value="1"/>
</dbReference>
<organism evidence="11 12">
    <name type="scientific">Aminobacterium colombiense (strain DSM 12261 / ALA-1)</name>
    <dbReference type="NCBI Taxonomy" id="572547"/>
    <lineage>
        <taxon>Bacteria</taxon>
        <taxon>Thermotogati</taxon>
        <taxon>Synergistota</taxon>
        <taxon>Synergistia</taxon>
        <taxon>Synergistales</taxon>
        <taxon>Aminobacteriaceae</taxon>
        <taxon>Aminobacterium</taxon>
    </lineage>
</organism>
<keyword evidence="2" id="KW-0819">tRNA processing</keyword>
<keyword evidence="12" id="KW-1185">Reference proteome</keyword>
<keyword evidence="8 9" id="KW-0694">RNA-binding</keyword>
<keyword evidence="3 11" id="KW-0548">Nucleotidyltransferase</keyword>
<dbReference type="Proteomes" id="UP000002366">
    <property type="component" value="Chromosome"/>
</dbReference>
<dbReference type="GO" id="GO:0046872">
    <property type="term" value="F:metal ion binding"/>
    <property type="evidence" value="ECO:0007669"/>
    <property type="project" value="UniProtKB-KW"/>
</dbReference>
<dbReference type="STRING" id="572547.Amico_1662"/>
<dbReference type="InterPro" id="IPR050124">
    <property type="entry name" value="tRNA_CCA-adding_enzyme"/>
</dbReference>
<dbReference type="eggNOG" id="COG0617">
    <property type="taxonomic scope" value="Bacteria"/>
</dbReference>
<dbReference type="KEGG" id="aco:Amico_1662"/>
<dbReference type="SUPFAM" id="SSF81891">
    <property type="entry name" value="Poly A polymerase C-terminal region-like"/>
    <property type="match status" value="1"/>
</dbReference>
<evidence type="ECO:0000256" key="4">
    <source>
        <dbReference type="ARBA" id="ARBA00022723"/>
    </source>
</evidence>
<dbReference type="GO" id="GO:0003723">
    <property type="term" value="F:RNA binding"/>
    <property type="evidence" value="ECO:0007669"/>
    <property type="project" value="UniProtKB-KW"/>
</dbReference>
<evidence type="ECO:0000256" key="9">
    <source>
        <dbReference type="RuleBase" id="RU003953"/>
    </source>
</evidence>
<dbReference type="AlphaFoldDB" id="D5EGU6"/>
<keyword evidence="5" id="KW-0547">Nucleotide-binding</keyword>
<dbReference type="RefSeq" id="WP_013049040.1">
    <property type="nucleotide sequence ID" value="NC_014011.1"/>
</dbReference>
<feature type="domain" description="Poly A polymerase head" evidence="10">
    <location>
        <begin position="20"/>
        <end position="126"/>
    </location>
</feature>
<reference evidence="11 12" key="1">
    <citation type="journal article" date="2010" name="Stand. Genomic Sci.">
        <title>Complete genome sequence of Aminobacterium colombiense type strain (ALA-1).</title>
        <authorList>
            <person name="Chertkov O."/>
            <person name="Sikorski J."/>
            <person name="Brambilla E."/>
            <person name="Lapidus A."/>
            <person name="Copeland A."/>
            <person name="Glavina Del Rio T."/>
            <person name="Nolan M."/>
            <person name="Lucas S."/>
            <person name="Tice H."/>
            <person name="Cheng J.F."/>
            <person name="Han C."/>
            <person name="Detter J.C."/>
            <person name="Bruce D."/>
            <person name="Tapia R."/>
            <person name="Goodwin L."/>
            <person name="Pitluck S."/>
            <person name="Liolios K."/>
            <person name="Ivanova N."/>
            <person name="Mavromatis K."/>
            <person name="Ovchinnikova G."/>
            <person name="Pati A."/>
            <person name="Chen A."/>
            <person name="Palaniappan K."/>
            <person name="Land M."/>
            <person name="Hauser L."/>
            <person name="Chang Y.J."/>
            <person name="Jeffries C.D."/>
            <person name="Spring S."/>
            <person name="Rohde M."/>
            <person name="Goker M."/>
            <person name="Bristow J."/>
            <person name="Eisen J.A."/>
            <person name="Markowitz V."/>
            <person name="Hugenholtz P."/>
            <person name="Kyrpides N.C."/>
            <person name="Klenk H.P."/>
        </authorList>
    </citation>
    <scope>NUCLEOTIDE SEQUENCE [LARGE SCALE GENOMIC DNA]</scope>
    <source>
        <strain evidence="12">DSM 12261 / ALA-1</strain>
    </source>
</reference>